<keyword evidence="2" id="KW-1185">Reference proteome</keyword>
<reference evidence="1" key="1">
    <citation type="submission" date="2020-07" db="EMBL/GenBank/DDBJ databases">
        <title>Complete genome sequence of Streptomyces phage Shady.</title>
        <authorList>
            <person name="Ortega C.A."/>
            <person name="Hernandez I."/>
            <person name="Guadalupe Vizoso-Pinto M."/>
            <person name="Clark J.D."/>
            <person name="Liu M."/>
            <person name="Burrowes B.H."/>
        </authorList>
    </citation>
    <scope>NUCLEOTIDE SEQUENCE</scope>
</reference>
<gene>
    <name evidence="1" type="ORF">CPT_Shady_067</name>
</gene>
<accession>A0A873WI29</accession>
<dbReference type="Proteomes" id="UP000663311">
    <property type="component" value="Segment"/>
</dbReference>
<protein>
    <submittedName>
        <fullName evidence="1">Uncharacterized protein</fullName>
    </submittedName>
</protein>
<proteinExistence type="predicted"/>
<evidence type="ECO:0000313" key="1">
    <source>
        <dbReference type="EMBL" id="QPB09828.1"/>
    </source>
</evidence>
<dbReference type="EMBL" id="MT701596">
    <property type="protein sequence ID" value="QPB09828.1"/>
    <property type="molecule type" value="Genomic_DNA"/>
</dbReference>
<name>A0A873WI29_9CAUD</name>
<evidence type="ECO:0000313" key="2">
    <source>
        <dbReference type="Proteomes" id="UP000663311"/>
    </source>
</evidence>
<organism evidence="1 2">
    <name type="scientific">Streptomyces phage Shady</name>
    <dbReference type="NCBI Taxonomy" id="2767585"/>
    <lineage>
        <taxon>Viruses</taxon>
        <taxon>Duplodnaviria</taxon>
        <taxon>Heunggongvirae</taxon>
        <taxon>Uroviricota</taxon>
        <taxon>Caudoviricetes</taxon>
        <taxon>Colingsworthviridae</taxon>
        <taxon>Shadyvirus</taxon>
        <taxon>Shadyvirus shady</taxon>
    </lineage>
</organism>
<sequence length="55" mass="5692">MTESEIPEALPEGDVRQLAAAAGMHVTDCRACRVGNICPLGLRLANARAALAETG</sequence>